<proteinExistence type="inferred from homology"/>
<evidence type="ECO:0000313" key="6">
    <source>
        <dbReference type="EnsemblMetazoa" id="MDOA005639-PA"/>
    </source>
</evidence>
<name>A0A1I8MJS0_MUSDO</name>
<dbReference type="Proteomes" id="UP001652621">
    <property type="component" value="Unplaced"/>
</dbReference>
<reference evidence="8" key="2">
    <citation type="submission" date="2025-05" db="UniProtKB">
        <authorList>
            <consortium name="RefSeq"/>
        </authorList>
    </citation>
    <scope>IDENTIFICATION</scope>
    <source>
        <strain evidence="8">Aabys</strain>
        <tissue evidence="8">Whole body</tissue>
    </source>
</reference>
<feature type="domain" description="DET1- and DDB1-associated protein 1" evidence="5">
    <location>
        <begin position="5"/>
        <end position="67"/>
    </location>
</feature>
<evidence type="ECO:0000256" key="2">
    <source>
        <dbReference type="ARBA" id="ARBA00018256"/>
    </source>
</evidence>
<dbReference type="InterPro" id="IPR033575">
    <property type="entry name" value="DDA1-like"/>
</dbReference>
<dbReference type="eggNOG" id="KOG4816">
    <property type="taxonomic scope" value="Eukaryota"/>
</dbReference>
<evidence type="ECO:0000259" key="5">
    <source>
        <dbReference type="Pfam" id="PF10172"/>
    </source>
</evidence>
<evidence type="ECO:0000313" key="8">
    <source>
        <dbReference type="RefSeq" id="XP_058985546.1"/>
    </source>
</evidence>
<reference evidence="6" key="1">
    <citation type="submission" date="2020-05" db="UniProtKB">
        <authorList>
            <consortium name="EnsemblMetazoa"/>
        </authorList>
    </citation>
    <scope>IDENTIFICATION</scope>
    <source>
        <strain evidence="6">Aabys</strain>
    </source>
</reference>
<keyword evidence="7" id="KW-1185">Reference proteome</keyword>
<evidence type="ECO:0000313" key="7">
    <source>
        <dbReference type="Proteomes" id="UP001652621"/>
    </source>
</evidence>
<feature type="compositionally biased region" description="Polar residues" evidence="4">
    <location>
        <begin position="20"/>
        <end position="33"/>
    </location>
</feature>
<comment type="similarity">
    <text evidence="1">Belongs to the DDA1 family.</text>
</comment>
<gene>
    <name evidence="6" type="primary">101898080</name>
    <name evidence="8" type="synonym">LOC101898080</name>
</gene>
<dbReference type="EnsemblMetazoa" id="MDOA005639-RA">
    <property type="protein sequence ID" value="MDOA005639-PA"/>
    <property type="gene ID" value="MDOA005639"/>
</dbReference>
<sequence>MSVTDFIKGLPCHNAENFSQFNTEHAMRTSQKRPSVYLPTDDYPSEQHIVLDKRSVLLRYLTQQWDKKILPKKRDHANDGSTNNSGGGPGNNCKKRPRLEAE</sequence>
<feature type="compositionally biased region" description="Basic residues" evidence="4">
    <location>
        <begin position="93"/>
        <end position="102"/>
    </location>
</feature>
<dbReference type="RefSeq" id="XP_058985546.1">
    <property type="nucleotide sequence ID" value="XM_059129563.1"/>
</dbReference>
<protein>
    <recommendedName>
        <fullName evidence="2">DET1- and DDB1-associated protein 1</fullName>
    </recommendedName>
</protein>
<dbReference type="VEuPathDB" id="VectorBase:MDOMA2_003079"/>
<comment type="function">
    <text evidence="3">Functions as a component of numerous distinct DCX (DDB1-CUL4-X-box) E3 ubiquitin-protein ligase complexes which mediate the ubiquitination and subsequent proteasomal degradation of target proteins. In the DCX complexes, acts as a scaffolding subunit required to stabilize the complex.</text>
</comment>
<evidence type="ECO:0000256" key="1">
    <source>
        <dbReference type="ARBA" id="ARBA00008042"/>
    </source>
</evidence>
<organism evidence="6">
    <name type="scientific">Musca domestica</name>
    <name type="common">House fly</name>
    <dbReference type="NCBI Taxonomy" id="7370"/>
    <lineage>
        <taxon>Eukaryota</taxon>
        <taxon>Metazoa</taxon>
        <taxon>Ecdysozoa</taxon>
        <taxon>Arthropoda</taxon>
        <taxon>Hexapoda</taxon>
        <taxon>Insecta</taxon>
        <taxon>Pterygota</taxon>
        <taxon>Neoptera</taxon>
        <taxon>Endopterygota</taxon>
        <taxon>Diptera</taxon>
        <taxon>Brachycera</taxon>
        <taxon>Muscomorpha</taxon>
        <taxon>Muscoidea</taxon>
        <taxon>Muscidae</taxon>
        <taxon>Musca</taxon>
    </lineage>
</organism>
<accession>A0A1I8MJS0</accession>
<dbReference type="AlphaFoldDB" id="A0A1I8MJS0"/>
<evidence type="ECO:0000256" key="3">
    <source>
        <dbReference type="ARBA" id="ARBA00045586"/>
    </source>
</evidence>
<evidence type="ECO:0000256" key="4">
    <source>
        <dbReference type="SAM" id="MobiDB-lite"/>
    </source>
</evidence>
<dbReference type="OrthoDB" id="8598182at2759"/>
<feature type="region of interest" description="Disordered" evidence="4">
    <location>
        <begin position="68"/>
        <end position="102"/>
    </location>
</feature>
<dbReference type="InterPro" id="IPR018276">
    <property type="entry name" value="DDA1_dom"/>
</dbReference>
<dbReference type="GO" id="GO:0032436">
    <property type="term" value="P:positive regulation of proteasomal ubiquitin-dependent protein catabolic process"/>
    <property type="evidence" value="ECO:0007669"/>
    <property type="project" value="TreeGrafter"/>
</dbReference>
<dbReference type="STRING" id="7370.A0A1I8MJS0"/>
<dbReference type="Pfam" id="PF10172">
    <property type="entry name" value="DDA1"/>
    <property type="match status" value="1"/>
</dbReference>
<dbReference type="VEuPathDB" id="VectorBase:MDOA005639"/>
<feature type="region of interest" description="Disordered" evidence="4">
    <location>
        <begin position="20"/>
        <end position="40"/>
    </location>
</feature>
<dbReference type="GO" id="GO:0080008">
    <property type="term" value="C:Cul4-RING E3 ubiquitin ligase complex"/>
    <property type="evidence" value="ECO:0007669"/>
    <property type="project" value="TreeGrafter"/>
</dbReference>
<dbReference type="PANTHER" id="PTHR31879:SF2">
    <property type="entry name" value="DET1- AND DDB1-ASSOCIATED PROTEIN 1"/>
    <property type="match status" value="1"/>
</dbReference>
<dbReference type="PANTHER" id="PTHR31879">
    <property type="entry name" value="DET1- AND DDB1-ASSOCIATED PROTEIN 1"/>
    <property type="match status" value="1"/>
</dbReference>